<dbReference type="PANTHER" id="PTHR22916">
    <property type="entry name" value="GLYCOSYLTRANSFERASE"/>
    <property type="match status" value="1"/>
</dbReference>
<gene>
    <name evidence="2" type="ORF">HF992_00640</name>
</gene>
<evidence type="ECO:0000313" key="3">
    <source>
        <dbReference type="Proteomes" id="UP000522720"/>
    </source>
</evidence>
<dbReference type="SUPFAM" id="SSF53448">
    <property type="entry name" value="Nucleotide-diphospho-sugar transferases"/>
    <property type="match status" value="1"/>
</dbReference>
<dbReference type="PANTHER" id="PTHR22916:SF3">
    <property type="entry name" value="UDP-GLCNAC:BETAGAL BETA-1,3-N-ACETYLGLUCOSAMINYLTRANSFERASE-LIKE PROTEIN 1"/>
    <property type="match status" value="1"/>
</dbReference>
<dbReference type="AlphaFoldDB" id="A0A7X6MX66"/>
<dbReference type="InterPro" id="IPR029044">
    <property type="entry name" value="Nucleotide-diphossugar_trans"/>
</dbReference>
<proteinExistence type="predicted"/>
<name>A0A7X6MX66_9STRE</name>
<organism evidence="2 3">
    <name type="scientific">Streptococcus ovuberis</name>
    <dbReference type="NCBI Taxonomy" id="1936207"/>
    <lineage>
        <taxon>Bacteria</taxon>
        <taxon>Bacillati</taxon>
        <taxon>Bacillota</taxon>
        <taxon>Bacilli</taxon>
        <taxon>Lactobacillales</taxon>
        <taxon>Streptococcaceae</taxon>
        <taxon>Streptococcus</taxon>
    </lineage>
</organism>
<comment type="caution">
    <text evidence="2">The sequence shown here is derived from an EMBL/GenBank/DDBJ whole genome shotgun (WGS) entry which is preliminary data.</text>
</comment>
<feature type="domain" description="Glycosyltransferase 2-like" evidence="1">
    <location>
        <begin position="5"/>
        <end position="112"/>
    </location>
</feature>
<reference evidence="2 3" key="1">
    <citation type="submission" date="2020-04" db="EMBL/GenBank/DDBJ databases">
        <title>MicrobeNet Type strains.</title>
        <authorList>
            <person name="Nicholson A.C."/>
        </authorList>
    </citation>
    <scope>NUCLEOTIDE SEQUENCE [LARGE SCALE GENOMIC DNA]</scope>
    <source>
        <strain evidence="2 3">CCUG 69612</strain>
    </source>
</reference>
<accession>A0A7X6MX66</accession>
<dbReference type="Pfam" id="PF00535">
    <property type="entry name" value="Glycos_transf_2"/>
    <property type="match status" value="1"/>
</dbReference>
<dbReference type="Gene3D" id="3.90.550.10">
    <property type="entry name" value="Spore Coat Polysaccharide Biosynthesis Protein SpsA, Chain A"/>
    <property type="match status" value="1"/>
</dbReference>
<keyword evidence="3" id="KW-1185">Reference proteome</keyword>
<dbReference type="InterPro" id="IPR001173">
    <property type="entry name" value="Glyco_trans_2-like"/>
</dbReference>
<protein>
    <submittedName>
        <fullName evidence="2">Glycosyltransferase family 2 protein</fullName>
    </submittedName>
</protein>
<dbReference type="RefSeq" id="WP_168548137.1">
    <property type="nucleotide sequence ID" value="NZ_JAAXPR010000001.1"/>
</dbReference>
<dbReference type="Proteomes" id="UP000522720">
    <property type="component" value="Unassembled WGS sequence"/>
</dbReference>
<dbReference type="GO" id="GO:0016758">
    <property type="term" value="F:hexosyltransferase activity"/>
    <property type="evidence" value="ECO:0007669"/>
    <property type="project" value="UniProtKB-ARBA"/>
</dbReference>
<dbReference type="CDD" id="cd04196">
    <property type="entry name" value="GT_2_like_d"/>
    <property type="match status" value="1"/>
</dbReference>
<dbReference type="EMBL" id="JAAXPR010000001">
    <property type="protein sequence ID" value="NKZ19373.1"/>
    <property type="molecule type" value="Genomic_DNA"/>
</dbReference>
<evidence type="ECO:0000259" key="1">
    <source>
        <dbReference type="Pfam" id="PF00535"/>
    </source>
</evidence>
<keyword evidence="2" id="KW-0808">Transferase</keyword>
<sequence>MKVHILMSTYNGERFLAQQLDSIIAQTYTDWRLLIRDDGSSDGTRGIIADYVAKDERICWVDQDSQENLGVIKSFHRLVKLEDADVYLFSDQDDVWLSDKVASQLELAQRYPVEEPLLVYMDLKVVDDSLHVLEESMIKRQSHHANTSLEAILIENTVTGGVTLINHALAQRWTRTDGLIMHDWYLAILAASLGHLVYLDQPGELYRQHSQNVVGARTQDKRFKLFREGPRTVYQRYWRHIHEIQDQARTVLAEVGDRLSPDQHAILTNWISIDQQPLSERYRRLKTYGYRKNKRLHQLVFTSLILSKIYHQ</sequence>
<evidence type="ECO:0000313" key="2">
    <source>
        <dbReference type="EMBL" id="NKZ19373.1"/>
    </source>
</evidence>